<dbReference type="Proteomes" id="UP001154282">
    <property type="component" value="Unassembled WGS sequence"/>
</dbReference>
<comment type="caution">
    <text evidence="1">The sequence shown here is derived from an EMBL/GenBank/DDBJ whole genome shotgun (WGS) entry which is preliminary data.</text>
</comment>
<dbReference type="EMBL" id="CAMGYJ010000002">
    <property type="protein sequence ID" value="CAI0378699.1"/>
    <property type="molecule type" value="Genomic_DNA"/>
</dbReference>
<accession>A0AAV0H2E3</accession>
<proteinExistence type="predicted"/>
<keyword evidence="2" id="KW-1185">Reference proteome</keyword>
<gene>
    <name evidence="1" type="ORF">LITE_LOCUS1971</name>
</gene>
<evidence type="ECO:0000313" key="1">
    <source>
        <dbReference type="EMBL" id="CAI0378699.1"/>
    </source>
</evidence>
<evidence type="ECO:0000313" key="2">
    <source>
        <dbReference type="Proteomes" id="UP001154282"/>
    </source>
</evidence>
<sequence>MAAVDVAGGEVRRKRVEFHPSVWNDFFARPDNHSPLPSTPELLSAADPITSPATLSSCQIRSPPCCIPPAPH</sequence>
<dbReference type="AlphaFoldDB" id="A0AAV0H2E3"/>
<protein>
    <submittedName>
        <fullName evidence="1">Uncharacterized protein</fullName>
    </submittedName>
</protein>
<organism evidence="1 2">
    <name type="scientific">Linum tenue</name>
    <dbReference type="NCBI Taxonomy" id="586396"/>
    <lineage>
        <taxon>Eukaryota</taxon>
        <taxon>Viridiplantae</taxon>
        <taxon>Streptophyta</taxon>
        <taxon>Embryophyta</taxon>
        <taxon>Tracheophyta</taxon>
        <taxon>Spermatophyta</taxon>
        <taxon>Magnoliopsida</taxon>
        <taxon>eudicotyledons</taxon>
        <taxon>Gunneridae</taxon>
        <taxon>Pentapetalae</taxon>
        <taxon>rosids</taxon>
        <taxon>fabids</taxon>
        <taxon>Malpighiales</taxon>
        <taxon>Linaceae</taxon>
        <taxon>Linum</taxon>
    </lineage>
</organism>
<name>A0AAV0H2E3_9ROSI</name>
<reference evidence="1" key="1">
    <citation type="submission" date="2022-08" db="EMBL/GenBank/DDBJ databases">
        <authorList>
            <person name="Gutierrez-Valencia J."/>
        </authorList>
    </citation>
    <scope>NUCLEOTIDE SEQUENCE</scope>
</reference>